<dbReference type="RefSeq" id="WP_377042743.1">
    <property type="nucleotide sequence ID" value="NZ_JBHLUN010000002.1"/>
</dbReference>
<evidence type="ECO:0000256" key="6">
    <source>
        <dbReference type="SAM" id="MobiDB-lite"/>
    </source>
</evidence>
<reference evidence="8 9" key="1">
    <citation type="submission" date="2024-09" db="EMBL/GenBank/DDBJ databases">
        <authorList>
            <person name="Sun Q."/>
            <person name="Mori K."/>
        </authorList>
    </citation>
    <scope>NUCLEOTIDE SEQUENCE [LARGE SCALE GENOMIC DNA]</scope>
    <source>
        <strain evidence="8 9">TBRC 5777</strain>
    </source>
</reference>
<organism evidence="8 9">
    <name type="scientific">Roseomonas elaeocarpi</name>
    <dbReference type="NCBI Taxonomy" id="907779"/>
    <lineage>
        <taxon>Bacteria</taxon>
        <taxon>Pseudomonadati</taxon>
        <taxon>Pseudomonadota</taxon>
        <taxon>Alphaproteobacteria</taxon>
        <taxon>Acetobacterales</taxon>
        <taxon>Roseomonadaceae</taxon>
        <taxon>Roseomonas</taxon>
    </lineage>
</organism>
<keyword evidence="4 5" id="KW-0143">Chaperone</keyword>
<dbReference type="SMART" id="SM00988">
    <property type="entry name" value="UreE_N"/>
    <property type="match status" value="1"/>
</dbReference>
<evidence type="ECO:0000313" key="9">
    <source>
        <dbReference type="Proteomes" id="UP001589865"/>
    </source>
</evidence>
<dbReference type="InterPro" id="IPR007864">
    <property type="entry name" value="UreE_C_dom"/>
</dbReference>
<feature type="region of interest" description="Disordered" evidence="6">
    <location>
        <begin position="140"/>
        <end position="192"/>
    </location>
</feature>
<dbReference type="Gene3D" id="2.60.260.20">
    <property type="entry name" value="Urease metallochaperone UreE, N-terminal domain"/>
    <property type="match status" value="1"/>
</dbReference>
<evidence type="ECO:0000256" key="1">
    <source>
        <dbReference type="ARBA" id="ARBA00004496"/>
    </source>
</evidence>
<dbReference type="InterPro" id="IPR012406">
    <property type="entry name" value="UreE"/>
</dbReference>
<sequence length="192" mass="20825">MTDSILPRATTVLPAGRWDASAARDTITLDFDDRHRRRRRYTGEGGFAFVLDLPDAVVLRDGDGLALEGGGAVAVRAAPEPLVEVTSTDPAHFARLAWHLGNRHLPAEIDAGRILIRDDHVITAMLRGLGATLRSVQAPFNPEGGAYGEHNRQTGHHHGPQHAQGEHPQGGHEHSHGHAHDHGDGHHHHHHG</sequence>
<evidence type="ECO:0000313" key="8">
    <source>
        <dbReference type="EMBL" id="MFC0407052.1"/>
    </source>
</evidence>
<dbReference type="InterPro" id="IPR004029">
    <property type="entry name" value="UreE_N"/>
</dbReference>
<dbReference type="Proteomes" id="UP001589865">
    <property type="component" value="Unassembled WGS sequence"/>
</dbReference>
<comment type="caution">
    <text evidence="8">The sequence shown here is derived from an EMBL/GenBank/DDBJ whole genome shotgun (WGS) entry which is preliminary data.</text>
</comment>
<gene>
    <name evidence="5" type="primary">ureE</name>
    <name evidence="8" type="ORF">ACFFGY_02245</name>
</gene>
<dbReference type="Pfam" id="PF02814">
    <property type="entry name" value="UreE_N"/>
    <property type="match status" value="1"/>
</dbReference>
<keyword evidence="3 5" id="KW-0533">Nickel</keyword>
<proteinExistence type="inferred from homology"/>
<dbReference type="PIRSF" id="PIRSF036402">
    <property type="entry name" value="Ureas_acces_UreE"/>
    <property type="match status" value="1"/>
</dbReference>
<evidence type="ECO:0000256" key="4">
    <source>
        <dbReference type="ARBA" id="ARBA00023186"/>
    </source>
</evidence>
<name>A0ABV6JMW9_9PROT</name>
<dbReference type="SUPFAM" id="SSF69287">
    <property type="entry name" value="Urease metallochaperone UreE, N-terminal domain"/>
    <property type="match status" value="1"/>
</dbReference>
<evidence type="ECO:0000256" key="5">
    <source>
        <dbReference type="HAMAP-Rule" id="MF_00822"/>
    </source>
</evidence>
<dbReference type="HAMAP" id="MF_00822">
    <property type="entry name" value="UreE"/>
    <property type="match status" value="1"/>
</dbReference>
<protein>
    <recommendedName>
        <fullName evidence="5">Urease accessory protein UreE</fullName>
    </recommendedName>
</protein>
<evidence type="ECO:0000259" key="7">
    <source>
        <dbReference type="SMART" id="SM00988"/>
    </source>
</evidence>
<comment type="subcellular location">
    <subcellularLocation>
        <location evidence="1 5">Cytoplasm</location>
    </subcellularLocation>
</comment>
<accession>A0ABV6JMW9</accession>
<dbReference type="Pfam" id="PF05194">
    <property type="entry name" value="UreE_C"/>
    <property type="match status" value="1"/>
</dbReference>
<comment type="similarity">
    <text evidence="5">Belongs to the UreE family.</text>
</comment>
<feature type="domain" description="UreE urease accessory N-terminal" evidence="7">
    <location>
        <begin position="8"/>
        <end position="73"/>
    </location>
</feature>
<keyword evidence="9" id="KW-1185">Reference proteome</keyword>
<keyword evidence="2 5" id="KW-0963">Cytoplasm</keyword>
<dbReference type="EMBL" id="JBHLUN010000002">
    <property type="protein sequence ID" value="MFC0407052.1"/>
    <property type="molecule type" value="Genomic_DNA"/>
</dbReference>
<dbReference type="Gene3D" id="3.30.70.790">
    <property type="entry name" value="UreE, C-terminal domain"/>
    <property type="match status" value="1"/>
</dbReference>
<evidence type="ECO:0000256" key="2">
    <source>
        <dbReference type="ARBA" id="ARBA00022490"/>
    </source>
</evidence>
<evidence type="ECO:0000256" key="3">
    <source>
        <dbReference type="ARBA" id="ARBA00022596"/>
    </source>
</evidence>
<dbReference type="SUPFAM" id="SSF69737">
    <property type="entry name" value="Urease metallochaperone UreE, C-terminal domain"/>
    <property type="match status" value="1"/>
</dbReference>
<feature type="compositionally biased region" description="Basic and acidic residues" evidence="6">
    <location>
        <begin position="169"/>
        <end position="184"/>
    </location>
</feature>
<dbReference type="InterPro" id="IPR036118">
    <property type="entry name" value="UreE_N_sf"/>
</dbReference>
<comment type="function">
    <text evidence="5">Involved in urease metallocenter assembly. Binds nickel. Probably functions as a nickel donor during metallocenter assembly.</text>
</comment>
<dbReference type="CDD" id="cd00571">
    <property type="entry name" value="UreE"/>
    <property type="match status" value="1"/>
</dbReference>